<accession>T2KQP0</accession>
<dbReference type="Pfam" id="PF07221">
    <property type="entry name" value="GlcNAc_2-epim"/>
    <property type="match status" value="1"/>
</dbReference>
<comment type="catalytic activity">
    <reaction evidence="1 4">
        <text>D-cellobiose = beta-D-glucosyl-(1-&gt;4)-D-mannopyranose</text>
        <dbReference type="Rhea" id="RHEA:23384"/>
        <dbReference type="ChEBI" id="CHEBI:17057"/>
        <dbReference type="ChEBI" id="CHEBI:47931"/>
        <dbReference type="EC" id="5.1.3.11"/>
    </reaction>
</comment>
<comment type="similarity">
    <text evidence="2">Belongs to the N-acylglucosamine 2-epimerase family.</text>
</comment>
<keyword evidence="3 4" id="KW-0413">Isomerase</keyword>
<sequence length="403" mass="47004">MTLEEISQFKLELSSELDALLSYWATTVRDVEYKGFFGEINSSGTIDKKATRGVVLNTRILWAFAAGYNRTQKEEYKQIAEEQFIYIIENFWDSENEGVIWEIDCDGNPVNTRKQAYAQGFAIYGFSEFYRATGNELSLDLSIKLYNILQDKFWDKEHLGYIEALQKDWSIIQDMRLSDKDLNVPKSMNTHLHILEPYTNLYRVWSDGSLKNSIQDLISIFQNIIVDKDTGHFNLFFGQNWKSKSKTISYGHDIEGAWLLHEAAIEINEPKVIESIKKTSLRLVDITCNEGMGQDGSIFNESEEGIIDKDKHWWVQAEGLVGLIDAYEISGDATYFYKAVKLWAYIKTYIRDIKEGEWYWRVDIENKPILSEYKIGFWKCPYHNSRALIELLNRLDKIEEVRL</sequence>
<evidence type="ECO:0000313" key="5">
    <source>
        <dbReference type="EMBL" id="CDF80803.1"/>
    </source>
</evidence>
<comment type="similarity">
    <text evidence="4">Belongs to the cellobiose 2-epimerase family.</text>
</comment>
<dbReference type="InterPro" id="IPR028584">
    <property type="entry name" value="Cellobiose_2_epim"/>
</dbReference>
<dbReference type="RefSeq" id="WP_051774889.1">
    <property type="nucleotide sequence ID" value="NZ_HG315671.1"/>
</dbReference>
<dbReference type="HAMAP" id="MF_00929">
    <property type="entry name" value="Cellobiose_2_epim"/>
    <property type="match status" value="1"/>
</dbReference>
<dbReference type="GO" id="GO:0047736">
    <property type="term" value="F:cellobiose epimerase activity"/>
    <property type="evidence" value="ECO:0007669"/>
    <property type="project" value="UniProtKB-UniRule"/>
</dbReference>
<dbReference type="Proteomes" id="UP000016160">
    <property type="component" value="Chromosome"/>
</dbReference>
<dbReference type="InterPro" id="IPR008928">
    <property type="entry name" value="6-hairpin_glycosidase_sf"/>
</dbReference>
<organism evidence="5 6">
    <name type="scientific">Formosa agariphila (strain DSM 15362 / KCTC 12365 / LMG 23005 / KMM 3901 / M-2Alg 35-1)</name>
    <dbReference type="NCBI Taxonomy" id="1347342"/>
    <lineage>
        <taxon>Bacteria</taxon>
        <taxon>Pseudomonadati</taxon>
        <taxon>Bacteroidota</taxon>
        <taxon>Flavobacteriia</taxon>
        <taxon>Flavobacteriales</taxon>
        <taxon>Flavobacteriaceae</taxon>
        <taxon>Formosa</taxon>
    </lineage>
</organism>
<dbReference type="STRING" id="1347342.BN863_30910"/>
<dbReference type="SUPFAM" id="SSF48208">
    <property type="entry name" value="Six-hairpin glycosidases"/>
    <property type="match status" value="1"/>
</dbReference>
<keyword evidence="6" id="KW-1185">Reference proteome</keyword>
<evidence type="ECO:0000313" key="6">
    <source>
        <dbReference type="Proteomes" id="UP000016160"/>
    </source>
</evidence>
<reference evidence="5 6" key="1">
    <citation type="journal article" date="2013" name="Appl. Environ. Microbiol.">
        <title>The genome of the alga-associated marine flavobacterium Formosa agariphila KMM 3901T reveals a broad potential for degradation of algal polysaccharides.</title>
        <authorList>
            <person name="Mann A.J."/>
            <person name="Hahnke R.L."/>
            <person name="Huang S."/>
            <person name="Werner J."/>
            <person name="Xing P."/>
            <person name="Barbeyron T."/>
            <person name="Huettel B."/>
            <person name="Stueber K."/>
            <person name="Reinhardt R."/>
            <person name="Harder J."/>
            <person name="Gloeckner F.O."/>
            <person name="Amann R.I."/>
            <person name="Teeling H."/>
        </authorList>
    </citation>
    <scope>NUCLEOTIDE SEQUENCE [LARGE SCALE GENOMIC DNA]</scope>
    <source>
        <strain evidence="6">DSM 15362 / KCTC 12365 / LMG 23005 / KMM 3901</strain>
    </source>
</reference>
<dbReference type="EC" id="5.1.3.11" evidence="4"/>
<dbReference type="InterPro" id="IPR010819">
    <property type="entry name" value="AGE/CE"/>
</dbReference>
<comment type="function">
    <text evidence="4">Catalyzes the reversible epimerization of cellobiose to 4-O-beta-D-glucopyranosyl-D-mannose (Glc-Man).</text>
</comment>
<dbReference type="PATRIC" id="fig|1347342.6.peg.3110"/>
<dbReference type="AlphaFoldDB" id="T2KQP0"/>
<dbReference type="eggNOG" id="COG2942">
    <property type="taxonomic scope" value="Bacteria"/>
</dbReference>
<evidence type="ECO:0000256" key="4">
    <source>
        <dbReference type="HAMAP-Rule" id="MF_00929"/>
    </source>
</evidence>
<dbReference type="PANTHER" id="PTHR15108">
    <property type="entry name" value="N-ACYLGLUCOSAMINE-2-EPIMERASE"/>
    <property type="match status" value="1"/>
</dbReference>
<dbReference type="Gene3D" id="1.50.10.10">
    <property type="match status" value="1"/>
</dbReference>
<dbReference type="OrthoDB" id="618431at2"/>
<dbReference type="GO" id="GO:0005975">
    <property type="term" value="P:carbohydrate metabolic process"/>
    <property type="evidence" value="ECO:0007669"/>
    <property type="project" value="InterPro"/>
</dbReference>
<proteinExistence type="inferred from homology"/>
<evidence type="ECO:0000256" key="3">
    <source>
        <dbReference type="ARBA" id="ARBA00023235"/>
    </source>
</evidence>
<dbReference type="HOGENOM" id="CLU_046651_3_0_10"/>
<protein>
    <recommendedName>
        <fullName evidence="4">Cellobiose 2-epimerase</fullName>
        <shortName evidence="4">CE</shortName>
        <ecNumber evidence="4">5.1.3.11</ecNumber>
    </recommendedName>
</protein>
<evidence type="ECO:0000256" key="1">
    <source>
        <dbReference type="ARBA" id="ARBA00001470"/>
    </source>
</evidence>
<gene>
    <name evidence="5" type="ORF">BN863_30910</name>
</gene>
<dbReference type="EMBL" id="HG315671">
    <property type="protein sequence ID" value="CDF80803.1"/>
    <property type="molecule type" value="Genomic_DNA"/>
</dbReference>
<name>T2KQP0_FORAG</name>
<dbReference type="InterPro" id="IPR012341">
    <property type="entry name" value="6hp_glycosidase-like_sf"/>
</dbReference>
<evidence type="ECO:0000256" key="2">
    <source>
        <dbReference type="ARBA" id="ARBA00008558"/>
    </source>
</evidence>